<name>A0A0S2MY18_9CAUD</name>
<dbReference type="EMBL" id="KT932700">
    <property type="protein sequence ID" value="ALO80846.1"/>
    <property type="molecule type" value="Genomic_DNA"/>
</dbReference>
<dbReference type="KEGG" id="vg:26519814"/>
<dbReference type="RefSeq" id="YP_009191323.1">
    <property type="nucleotide sequence ID" value="NC_028693.2"/>
</dbReference>
<keyword evidence="1" id="KW-0812">Transmembrane</keyword>
<proteinExistence type="predicted"/>
<evidence type="ECO:0000313" key="3">
    <source>
        <dbReference type="Proteomes" id="UP000203627"/>
    </source>
</evidence>
<protein>
    <submittedName>
        <fullName evidence="2">Uncharacterized protein</fullName>
    </submittedName>
</protein>
<sequence length="109" mass="12739">MTQYETQKRIDYLQGELNEYHYYDVRITGRHFDGHWEGYALNEEQAFMNAYEEFPDSILTVKKVKVKEYSNKPIEDLRNKQSFVRFLGFTIGCGLIPIILAILLALGLA</sequence>
<organism evidence="2 3">
    <name type="scientific">Enterococcus phage vB_EfaP_IME195</name>
    <dbReference type="NCBI Taxonomy" id="1747288"/>
    <lineage>
        <taxon>Viruses</taxon>
        <taxon>Duplodnaviria</taxon>
        <taxon>Heunggongvirae</taxon>
        <taxon>Uroviricota</taxon>
        <taxon>Caudoviricetes</taxon>
        <taxon>Rountreeviridae</taxon>
        <taxon>Sarlesvirinae</taxon>
        <taxon>Copernicusvirus</taxon>
        <taxon>Copernicusvirus IME195</taxon>
    </lineage>
</organism>
<dbReference type="GeneID" id="26519814"/>
<keyword evidence="1" id="KW-0472">Membrane</keyword>
<keyword evidence="3" id="KW-1185">Reference proteome</keyword>
<keyword evidence="1" id="KW-1133">Transmembrane helix</keyword>
<evidence type="ECO:0000256" key="1">
    <source>
        <dbReference type="SAM" id="Phobius"/>
    </source>
</evidence>
<accession>A0A0S2MY18</accession>
<dbReference type="Proteomes" id="UP000203627">
    <property type="component" value="Segment"/>
</dbReference>
<evidence type="ECO:0000313" key="2">
    <source>
        <dbReference type="EMBL" id="ALO80846.1"/>
    </source>
</evidence>
<reference evidence="2" key="1">
    <citation type="submission" date="2015-10" db="EMBL/GenBank/DDBJ databases">
        <authorList>
            <person name="Tong Y."/>
            <person name="Zhang X."/>
            <person name="An X."/>
            <person name="Mi Z."/>
        </authorList>
    </citation>
    <scope>NUCLEOTIDE SEQUENCE [LARGE SCALE GENOMIC DNA]</scope>
</reference>
<feature type="transmembrane region" description="Helical" evidence="1">
    <location>
        <begin position="86"/>
        <end position="108"/>
    </location>
</feature>